<evidence type="ECO:0000313" key="1">
    <source>
        <dbReference type="EMBL" id="KAJ8071856.1"/>
    </source>
</evidence>
<evidence type="ECO:0000313" key="2">
    <source>
        <dbReference type="Proteomes" id="UP001152300"/>
    </source>
</evidence>
<reference evidence="1" key="1">
    <citation type="submission" date="2022-11" db="EMBL/GenBank/DDBJ databases">
        <title>Genome Resource of Sclerotinia nivalis Strain SnTB1, a Plant Pathogen Isolated from American Ginseng.</title>
        <authorList>
            <person name="Fan S."/>
        </authorList>
    </citation>
    <scope>NUCLEOTIDE SEQUENCE</scope>
    <source>
        <strain evidence="1">SnTB1</strain>
    </source>
</reference>
<protein>
    <submittedName>
        <fullName evidence="1">Uncharacterized protein</fullName>
    </submittedName>
</protein>
<keyword evidence="2" id="KW-1185">Reference proteome</keyword>
<dbReference type="AlphaFoldDB" id="A0A9X0AZK9"/>
<organism evidence="1 2">
    <name type="scientific">Sclerotinia nivalis</name>
    <dbReference type="NCBI Taxonomy" id="352851"/>
    <lineage>
        <taxon>Eukaryota</taxon>
        <taxon>Fungi</taxon>
        <taxon>Dikarya</taxon>
        <taxon>Ascomycota</taxon>
        <taxon>Pezizomycotina</taxon>
        <taxon>Leotiomycetes</taxon>
        <taxon>Helotiales</taxon>
        <taxon>Sclerotiniaceae</taxon>
        <taxon>Sclerotinia</taxon>
    </lineage>
</organism>
<proteinExistence type="predicted"/>
<sequence length="66" mass="7316">MYQYCDKSSYTNTLNWCNTTPYKTAAGMADGATIFVWTDCNGGGVLWDRMKSQPAYLYPGVSTAQT</sequence>
<dbReference type="EMBL" id="JAPEIS010000001">
    <property type="protein sequence ID" value="KAJ8071856.1"/>
    <property type="molecule type" value="Genomic_DNA"/>
</dbReference>
<name>A0A9X0AZK9_9HELO</name>
<comment type="caution">
    <text evidence="1">The sequence shown here is derived from an EMBL/GenBank/DDBJ whole genome shotgun (WGS) entry which is preliminary data.</text>
</comment>
<gene>
    <name evidence="1" type="ORF">OCU04_002165</name>
</gene>
<dbReference type="Proteomes" id="UP001152300">
    <property type="component" value="Unassembled WGS sequence"/>
</dbReference>
<dbReference type="OrthoDB" id="1896086at2759"/>
<accession>A0A9X0AZK9</accession>